<dbReference type="Proteomes" id="UP000827092">
    <property type="component" value="Unassembled WGS sequence"/>
</dbReference>
<organism evidence="3 4">
    <name type="scientific">Oedothorax gibbosus</name>
    <dbReference type="NCBI Taxonomy" id="931172"/>
    <lineage>
        <taxon>Eukaryota</taxon>
        <taxon>Metazoa</taxon>
        <taxon>Ecdysozoa</taxon>
        <taxon>Arthropoda</taxon>
        <taxon>Chelicerata</taxon>
        <taxon>Arachnida</taxon>
        <taxon>Araneae</taxon>
        <taxon>Araneomorphae</taxon>
        <taxon>Entelegynae</taxon>
        <taxon>Araneoidea</taxon>
        <taxon>Linyphiidae</taxon>
        <taxon>Erigoninae</taxon>
        <taxon>Oedothorax</taxon>
    </lineage>
</organism>
<dbReference type="InterPro" id="IPR007527">
    <property type="entry name" value="Znf_SWIM"/>
</dbReference>
<comment type="caution">
    <text evidence="3">The sequence shown here is derived from an EMBL/GenBank/DDBJ whole genome shotgun (WGS) entry which is preliminary data.</text>
</comment>
<evidence type="ECO:0000313" key="4">
    <source>
        <dbReference type="Proteomes" id="UP000827092"/>
    </source>
</evidence>
<dbReference type="PANTHER" id="PTHR47526:SF3">
    <property type="entry name" value="PHD-TYPE DOMAIN-CONTAINING PROTEIN"/>
    <property type="match status" value="1"/>
</dbReference>
<keyword evidence="1" id="KW-0863">Zinc-finger</keyword>
<evidence type="ECO:0000259" key="2">
    <source>
        <dbReference type="PROSITE" id="PS50966"/>
    </source>
</evidence>
<dbReference type="GO" id="GO:0008270">
    <property type="term" value="F:zinc ion binding"/>
    <property type="evidence" value="ECO:0007669"/>
    <property type="project" value="UniProtKB-KW"/>
</dbReference>
<name>A0AAV6TRH1_9ARAC</name>
<dbReference type="AlphaFoldDB" id="A0AAV6TRH1"/>
<evidence type="ECO:0000313" key="3">
    <source>
        <dbReference type="EMBL" id="KAG8174148.1"/>
    </source>
</evidence>
<accession>A0AAV6TRH1</accession>
<evidence type="ECO:0000256" key="1">
    <source>
        <dbReference type="PROSITE-ProRule" id="PRU00325"/>
    </source>
</evidence>
<keyword evidence="1" id="KW-0479">Metal-binding</keyword>
<keyword evidence="1" id="KW-0862">Zinc</keyword>
<gene>
    <name evidence="3" type="ORF">JTE90_020376</name>
</gene>
<reference evidence="3 4" key="1">
    <citation type="journal article" date="2022" name="Nat. Ecol. Evol.">
        <title>A masculinizing supergene underlies an exaggerated male reproductive morph in a spider.</title>
        <authorList>
            <person name="Hendrickx F."/>
            <person name="De Corte Z."/>
            <person name="Sonet G."/>
            <person name="Van Belleghem S.M."/>
            <person name="Kostlbacher S."/>
            <person name="Vangestel C."/>
        </authorList>
    </citation>
    <scope>NUCLEOTIDE SEQUENCE [LARGE SCALE GENOMIC DNA]</scope>
    <source>
        <strain evidence="3">W744_W776</strain>
    </source>
</reference>
<feature type="domain" description="SWIM-type" evidence="2">
    <location>
        <begin position="18"/>
        <end position="54"/>
    </location>
</feature>
<keyword evidence="4" id="KW-1185">Reference proteome</keyword>
<dbReference type="PANTHER" id="PTHR47526">
    <property type="entry name" value="ATP-DEPENDENT DNA HELICASE"/>
    <property type="match status" value="1"/>
</dbReference>
<proteinExistence type="predicted"/>
<dbReference type="PROSITE" id="PS50966">
    <property type="entry name" value="ZF_SWIM"/>
    <property type="match status" value="1"/>
</dbReference>
<sequence>MIVAQVEAGQTLKKYYEPWAVLDGTGKILSSHCTCMAGLGEACSHIAAILFAIETTIKLGINKPSCTSVPCKWKAVMPKAVLETSAFHAMIEDFEETDTDESTL</sequence>
<dbReference type="EMBL" id="JAFNEN010001305">
    <property type="protein sequence ID" value="KAG8174148.1"/>
    <property type="molecule type" value="Genomic_DNA"/>
</dbReference>
<protein>
    <recommendedName>
        <fullName evidence="2">SWIM-type domain-containing protein</fullName>
    </recommendedName>
</protein>